<protein>
    <submittedName>
        <fullName evidence="1">Uncharacterized protein</fullName>
    </submittedName>
</protein>
<organism evidence="1 2">
    <name type="scientific">Pigmentiphaga aceris</name>
    <dbReference type="NCBI Taxonomy" id="1940612"/>
    <lineage>
        <taxon>Bacteria</taxon>
        <taxon>Pseudomonadati</taxon>
        <taxon>Pseudomonadota</taxon>
        <taxon>Betaproteobacteria</taxon>
        <taxon>Burkholderiales</taxon>
        <taxon>Alcaligenaceae</taxon>
        <taxon>Pigmentiphaga</taxon>
    </lineage>
</organism>
<sequence>MAKRAPASTVPEPLFHAFKRDVPSAAECLNRLYEVYAHTTVSYGWCRQCFDLEQEQQMRGLRAVREAPLAAFSGIYFEHPNCSGGASTFLHWLPRGLELGFFDPDIDPDLIEQSMRVGLWHRPTEEQAALRDVFCRVAINWFAAGNTAPMQVPDSASGVLYGPSFISRRIITALLYLRVDPAELFDWLIALESSRAWHCLLDLVQENCVVQGPVYYVLEDEANKVLMFKAHAALDRLVRNALHAAVTDDRLAEYWLRWQENEPALAQRAADAESMIASYAFELNADERRADEQLIRTALDTAMIG</sequence>
<dbReference type="AlphaFoldDB" id="A0A5C0AVH8"/>
<dbReference type="EMBL" id="CP043046">
    <property type="protein sequence ID" value="QEI06442.1"/>
    <property type="molecule type" value="Genomic_DNA"/>
</dbReference>
<keyword evidence="2" id="KW-1185">Reference proteome</keyword>
<name>A0A5C0AVH8_9BURK</name>
<reference evidence="1 2" key="1">
    <citation type="submission" date="2019-08" db="EMBL/GenBank/DDBJ databases">
        <title>Amphibian skin-associated Pigmentiphaga: genome sequence and occurrence across geography and hosts.</title>
        <authorList>
            <person name="Bletz M.C."/>
            <person name="Bunk B."/>
            <person name="Sproeer C."/>
            <person name="Biwer P."/>
            <person name="Reiter S."/>
            <person name="Rabemananjara F.C.E."/>
            <person name="Schulz S."/>
            <person name="Overmann J."/>
            <person name="Vences M."/>
        </authorList>
    </citation>
    <scope>NUCLEOTIDE SEQUENCE [LARGE SCALE GENOMIC DNA]</scope>
    <source>
        <strain evidence="1 2">Mada1488</strain>
    </source>
</reference>
<evidence type="ECO:0000313" key="2">
    <source>
        <dbReference type="Proteomes" id="UP000325161"/>
    </source>
</evidence>
<dbReference type="OrthoDB" id="8410084at2"/>
<dbReference type="RefSeq" id="WP_148815054.1">
    <property type="nucleotide sequence ID" value="NZ_CP043046.1"/>
</dbReference>
<dbReference type="Proteomes" id="UP000325161">
    <property type="component" value="Chromosome"/>
</dbReference>
<dbReference type="KEGG" id="pacr:FXN63_11825"/>
<accession>A0A5C0AVH8</accession>
<evidence type="ECO:0000313" key="1">
    <source>
        <dbReference type="EMBL" id="QEI06442.1"/>
    </source>
</evidence>
<gene>
    <name evidence="1" type="ORF">FXN63_11825</name>
</gene>
<proteinExistence type="predicted"/>